<dbReference type="EMBL" id="LUCM01000528">
    <property type="protein sequence ID" value="KAA0200442.1"/>
    <property type="molecule type" value="Genomic_DNA"/>
</dbReference>
<comment type="caution">
    <text evidence="2">The sequence shown here is derived from an EMBL/GenBank/DDBJ whole genome shotgun (WGS) entry which is preliminary data.</text>
</comment>
<evidence type="ECO:0000259" key="1">
    <source>
        <dbReference type="SMART" id="SM00485"/>
    </source>
</evidence>
<keyword evidence="3" id="KW-1185">Reference proteome</keyword>
<dbReference type="Gene3D" id="3.40.50.1010">
    <property type="entry name" value="5'-nuclease"/>
    <property type="match status" value="1"/>
</dbReference>
<dbReference type="SUPFAM" id="SSF88723">
    <property type="entry name" value="PIN domain-like"/>
    <property type="match status" value="1"/>
</dbReference>
<dbReference type="Proteomes" id="UP000728185">
    <property type="component" value="Unassembled WGS sequence"/>
</dbReference>
<feature type="domain" description="XPG N-terminal" evidence="1">
    <location>
        <begin position="1"/>
        <end position="99"/>
    </location>
</feature>
<dbReference type="GO" id="GO:0000400">
    <property type="term" value="F:four-way junction DNA binding"/>
    <property type="evidence" value="ECO:0007669"/>
    <property type="project" value="TreeGrafter"/>
</dbReference>
<evidence type="ECO:0000313" key="2">
    <source>
        <dbReference type="EMBL" id="KAA0200442.1"/>
    </source>
</evidence>
<dbReference type="InterPro" id="IPR006084">
    <property type="entry name" value="XPG/Rad2"/>
</dbReference>
<dbReference type="Pfam" id="PF00752">
    <property type="entry name" value="XPG_N"/>
    <property type="match status" value="1"/>
</dbReference>
<reference evidence="2" key="1">
    <citation type="submission" date="2019-05" db="EMBL/GenBank/DDBJ databases">
        <title>Annotation for the trematode Fasciolopsis buski.</title>
        <authorList>
            <person name="Choi Y.-J."/>
        </authorList>
    </citation>
    <scope>NUCLEOTIDE SEQUENCE</scope>
    <source>
        <strain evidence="2">HT</strain>
        <tissue evidence="2">Whole worm</tissue>
    </source>
</reference>
<sequence>MGVRGLWNILAPVQEYRPLAELSGEIVAVDLSIWVCGDISTNQNTPAVLKLYLRYEFPQGNLFFRTLNLLRQNTVPVMVLDGIAPAFKANTILHRLTSK</sequence>
<proteinExistence type="predicted"/>
<gene>
    <name evidence="2" type="ORF">FBUS_08489</name>
</gene>
<dbReference type="SMART" id="SM00485">
    <property type="entry name" value="XPGN"/>
    <property type="match status" value="1"/>
</dbReference>
<keyword evidence="2" id="KW-0255">Endonuclease</keyword>
<protein>
    <submittedName>
        <fullName evidence="2">Flap endonuclease GEN 1</fullName>
    </submittedName>
</protein>
<dbReference type="InterPro" id="IPR029060">
    <property type="entry name" value="PIN-like_dom_sf"/>
</dbReference>
<dbReference type="AlphaFoldDB" id="A0A8E0VQ37"/>
<dbReference type="PANTHER" id="PTHR11081">
    <property type="entry name" value="FLAP ENDONUCLEASE FAMILY MEMBER"/>
    <property type="match status" value="1"/>
</dbReference>
<dbReference type="PANTHER" id="PTHR11081:SF70">
    <property type="entry name" value="FLAP ENDONUCLEASE GEN HOMOLOG 1"/>
    <property type="match status" value="1"/>
</dbReference>
<dbReference type="GO" id="GO:0017108">
    <property type="term" value="F:5'-flap endonuclease activity"/>
    <property type="evidence" value="ECO:0007669"/>
    <property type="project" value="TreeGrafter"/>
</dbReference>
<name>A0A8E0VQ37_9TREM</name>
<keyword evidence="2" id="KW-0540">Nuclease</keyword>
<accession>A0A8E0VQ37</accession>
<organism evidence="2 3">
    <name type="scientific">Fasciolopsis buskii</name>
    <dbReference type="NCBI Taxonomy" id="27845"/>
    <lineage>
        <taxon>Eukaryota</taxon>
        <taxon>Metazoa</taxon>
        <taxon>Spiralia</taxon>
        <taxon>Lophotrochozoa</taxon>
        <taxon>Platyhelminthes</taxon>
        <taxon>Trematoda</taxon>
        <taxon>Digenea</taxon>
        <taxon>Plagiorchiida</taxon>
        <taxon>Echinostomata</taxon>
        <taxon>Echinostomatoidea</taxon>
        <taxon>Fasciolidae</taxon>
        <taxon>Fasciolopsis</taxon>
    </lineage>
</organism>
<keyword evidence="2" id="KW-0378">Hydrolase</keyword>
<dbReference type="InterPro" id="IPR006085">
    <property type="entry name" value="XPG_DNA_repair_N"/>
</dbReference>
<evidence type="ECO:0000313" key="3">
    <source>
        <dbReference type="Proteomes" id="UP000728185"/>
    </source>
</evidence>
<dbReference type="OrthoDB" id="2959108at2759"/>